<dbReference type="EMBL" id="MK797984">
    <property type="protein sequence ID" value="QCG75969.1"/>
    <property type="molecule type" value="Genomic_DNA"/>
</dbReference>
<proteinExistence type="predicted"/>
<protein>
    <submittedName>
        <fullName evidence="1">Uncharacterized protein</fullName>
    </submittedName>
</protein>
<evidence type="ECO:0000313" key="1">
    <source>
        <dbReference type="EMBL" id="QCG75969.1"/>
    </source>
</evidence>
<dbReference type="Proteomes" id="UP000316733">
    <property type="component" value="Segment"/>
</dbReference>
<gene>
    <name evidence="1" type="ORF">EST35_0087</name>
</gene>
<sequence length="82" mass="8831">MAKVLHVDSIGNIAEMFTSVDLDSALLHAIKRCAMMGKVNVVGPNAPVFAIHYDALTAYDVQWRLVPPGCGVTVYVIAEDSN</sequence>
<keyword evidence="2" id="KW-1185">Reference proteome</keyword>
<reference evidence="2" key="1">
    <citation type="journal article" date="2020" name="bioRxiv">
        <title>Integrative omics analysis of Pseudomonas aeruginosa virus PA5oct highlights the molecular complexity of jumbo phages.</title>
        <authorList>
            <person name="Lood C."/>
            <person name="Danis-Wlodarczyk K."/>
            <person name="Blasdel B.G."/>
            <person name="Jang H.B."/>
            <person name="Vandenheuvel D."/>
            <person name="Briers Y."/>
            <person name="Noben J.-P."/>
            <person name="van Noort V."/>
            <person name="Drulis-Kawa Z."/>
            <person name="Lavigne R."/>
        </authorList>
    </citation>
    <scope>NUCLEOTIDE SEQUENCE [LARGE SCALE GENOMIC DNA]</scope>
</reference>
<accession>A0A4Y5JU33</accession>
<evidence type="ECO:0000313" key="2">
    <source>
        <dbReference type="Proteomes" id="UP000316733"/>
    </source>
</evidence>
<organism evidence="1 2">
    <name type="scientific">Pseudomonas phage vB_PaeM_PA5oct</name>
    <dbReference type="NCBI Taxonomy" id="2163605"/>
    <lineage>
        <taxon>Viruses</taxon>
        <taxon>Duplodnaviria</taxon>
        <taxon>Heunggongvirae</taxon>
        <taxon>Uroviricota</taxon>
        <taxon>Caudoviricetes</taxon>
        <taxon>Arenbergviridae</taxon>
        <taxon>Wroclawvirus</taxon>
        <taxon>Wroclawvirus PA5oct</taxon>
    </lineage>
</organism>
<name>A0A4Y5JU33_9CAUD</name>